<sequence length="712" mass="80889">MTKTTILCILFLFFVFSGSSQKQHTNYVNTFLGTAPLADSVQIGYNPPKDWRVWAGLTYPGSSLPNAMVQLSPITEWHSGAGYEYEDTEILGFTHTNKGHWNLCHIPFLPVSGEVNPTNFASKFSHENELATPGYYQVLLERYNLNAELTSTLRCGYHKYTFKKGDEQKLVVNLSQSNERVRDWKIQQDGDFVFKGFQNTGSVVYFYAQANHKINKIETLKSVSSEISVVDFANSDDVLEIKIGLSFVSTENAKENLEAEIAGKSFAEIKNEANQTWKNLLSKIKVSGGTERETELFYSSLYRSFLWPALRSDVNGEFTDETGKVVKKDFRYYTNPSLWDTYRNKLVLLGMLSPDVCSDVIQSLIDKGEKTGFMPTFFHGDHAAPFISGSYLRGIRDYDVKSAYQLLLNNATKEGGTRPYISEYIEKGYISTPNIEKPEVETKAKAGVTKTLEYAYDDYAVALLAKELNDSENYKMLLPRTHNYKNLFNQPTGLMCGRTENGDWVKNFNPEYPYYEYMYREANAWQSTFFVPHDTKGLIALYNSEQEFENKLDSLYSIPWNPNYIARNVSSFIGQYCHGNQPDHSVPFLYHFVGKPEKSQVILDSIMTRFYGMGETGLALCGMDDAGEMSAWYVFTAMGIYPYSPADAEYIVSVPVFKKVELSLNGDKKLLILKKNSTNKITNITFNNQKVDGFFISHQDFSGISNLLVETE</sequence>
<proteinExistence type="predicted"/>
<dbReference type="Pfam" id="PF07971">
    <property type="entry name" value="Glyco_hydro_92"/>
    <property type="match status" value="1"/>
</dbReference>
<dbReference type="RefSeq" id="WP_343334114.1">
    <property type="nucleotide sequence ID" value="NZ_JAPOHD010000029.1"/>
</dbReference>
<comment type="cofactor">
    <cofactor evidence="1">
        <name>Ca(2+)</name>
        <dbReference type="ChEBI" id="CHEBI:29108"/>
    </cofactor>
</comment>
<feature type="domain" description="Glycosyl hydrolase family 92" evidence="5">
    <location>
        <begin position="252"/>
        <end position="702"/>
    </location>
</feature>
<dbReference type="InterPro" id="IPR005887">
    <property type="entry name" value="GH92_a_mannosidase_put"/>
</dbReference>
<dbReference type="GO" id="GO:0005829">
    <property type="term" value="C:cytosol"/>
    <property type="evidence" value="ECO:0007669"/>
    <property type="project" value="TreeGrafter"/>
</dbReference>
<evidence type="ECO:0000313" key="7">
    <source>
        <dbReference type="EMBL" id="MCY1721785.1"/>
    </source>
</evidence>
<evidence type="ECO:0000256" key="1">
    <source>
        <dbReference type="ARBA" id="ARBA00001913"/>
    </source>
</evidence>
<comment type="subunit">
    <text evidence="2">Monomer.</text>
</comment>
<evidence type="ECO:0000256" key="4">
    <source>
        <dbReference type="SAM" id="SignalP"/>
    </source>
</evidence>
<dbReference type="Gene3D" id="1.20.1050.60">
    <property type="entry name" value="alpha-1,2-mannosidase"/>
    <property type="match status" value="1"/>
</dbReference>
<organism evidence="7 8">
    <name type="scientific">Draconibacterium aestuarii</name>
    <dbReference type="NCBI Taxonomy" id="2998507"/>
    <lineage>
        <taxon>Bacteria</taxon>
        <taxon>Pseudomonadati</taxon>
        <taxon>Bacteroidota</taxon>
        <taxon>Bacteroidia</taxon>
        <taxon>Marinilabiliales</taxon>
        <taxon>Prolixibacteraceae</taxon>
        <taxon>Draconibacterium</taxon>
    </lineage>
</organism>
<keyword evidence="8" id="KW-1185">Reference proteome</keyword>
<dbReference type="Proteomes" id="UP001145087">
    <property type="component" value="Unassembled WGS sequence"/>
</dbReference>
<gene>
    <name evidence="7" type="ORF">OU798_15635</name>
</gene>
<evidence type="ECO:0000256" key="3">
    <source>
        <dbReference type="ARBA" id="ARBA00022837"/>
    </source>
</evidence>
<feature type="chain" id="PRO_5040762096" evidence="4">
    <location>
        <begin position="23"/>
        <end position="712"/>
    </location>
</feature>
<dbReference type="Gene3D" id="3.30.2080.10">
    <property type="entry name" value="GH92 mannosidase domain"/>
    <property type="match status" value="1"/>
</dbReference>
<keyword evidence="3" id="KW-0106">Calcium</keyword>
<dbReference type="PANTHER" id="PTHR12143:SF39">
    <property type="entry name" value="SECRETED PROTEIN"/>
    <property type="match status" value="1"/>
</dbReference>
<dbReference type="AlphaFoldDB" id="A0A9X3J8J3"/>
<reference evidence="7" key="1">
    <citation type="submission" date="2022-11" db="EMBL/GenBank/DDBJ databases">
        <title>Marilongibacter aestuarii gen. nov., sp. nov., isolated from tidal flat sediment.</title>
        <authorList>
            <person name="Jiayan W."/>
        </authorList>
    </citation>
    <scope>NUCLEOTIDE SEQUENCE</scope>
    <source>
        <strain evidence="7">Z1-6</strain>
    </source>
</reference>
<dbReference type="EMBL" id="JAPOHD010000029">
    <property type="protein sequence ID" value="MCY1721785.1"/>
    <property type="molecule type" value="Genomic_DNA"/>
</dbReference>
<evidence type="ECO:0000256" key="2">
    <source>
        <dbReference type="ARBA" id="ARBA00011245"/>
    </source>
</evidence>
<dbReference type="InterPro" id="IPR014718">
    <property type="entry name" value="GH-type_carb-bd"/>
</dbReference>
<dbReference type="Pfam" id="PF17678">
    <property type="entry name" value="Glyco_hydro_92N"/>
    <property type="match status" value="1"/>
</dbReference>
<dbReference type="InterPro" id="IPR050883">
    <property type="entry name" value="PNGase"/>
</dbReference>
<dbReference type="PANTHER" id="PTHR12143">
    <property type="entry name" value="PEPTIDE N-GLYCANASE PNGASE -RELATED"/>
    <property type="match status" value="1"/>
</dbReference>
<dbReference type="GO" id="GO:0000224">
    <property type="term" value="F:peptide-N4-(N-acetyl-beta-glucosaminyl)asparagine amidase activity"/>
    <property type="evidence" value="ECO:0007669"/>
    <property type="project" value="TreeGrafter"/>
</dbReference>
<keyword evidence="4" id="KW-0732">Signal</keyword>
<evidence type="ECO:0000313" key="8">
    <source>
        <dbReference type="Proteomes" id="UP001145087"/>
    </source>
</evidence>
<feature type="signal peptide" evidence="4">
    <location>
        <begin position="1"/>
        <end position="22"/>
    </location>
</feature>
<accession>A0A9X3J8J3</accession>
<dbReference type="InterPro" id="IPR041371">
    <property type="entry name" value="GH92_N"/>
</dbReference>
<feature type="domain" description="Glycosyl hydrolase family 92 N-terminal" evidence="6">
    <location>
        <begin position="27"/>
        <end position="246"/>
    </location>
</feature>
<keyword evidence="7" id="KW-0378">Hydrolase</keyword>
<name>A0A9X3J8J3_9BACT</name>
<protein>
    <submittedName>
        <fullName evidence="7">GH92 family glycosyl hydrolase</fullName>
    </submittedName>
</protein>
<dbReference type="InterPro" id="IPR012939">
    <property type="entry name" value="Glyco_hydro_92"/>
</dbReference>
<comment type="caution">
    <text evidence="7">The sequence shown here is derived from an EMBL/GenBank/DDBJ whole genome shotgun (WGS) entry which is preliminary data.</text>
</comment>
<evidence type="ECO:0000259" key="5">
    <source>
        <dbReference type="Pfam" id="PF07971"/>
    </source>
</evidence>
<dbReference type="SUPFAM" id="SSF48208">
    <property type="entry name" value="Six-hairpin glycosidases"/>
    <property type="match status" value="1"/>
</dbReference>
<dbReference type="Gene3D" id="1.20.1610.10">
    <property type="entry name" value="alpha-1,2-mannosidases domains"/>
    <property type="match status" value="1"/>
</dbReference>
<dbReference type="Gene3D" id="2.70.98.10">
    <property type="match status" value="1"/>
</dbReference>
<evidence type="ECO:0000259" key="6">
    <source>
        <dbReference type="Pfam" id="PF17678"/>
    </source>
</evidence>
<dbReference type="GO" id="GO:0006516">
    <property type="term" value="P:glycoprotein catabolic process"/>
    <property type="evidence" value="ECO:0007669"/>
    <property type="project" value="TreeGrafter"/>
</dbReference>
<dbReference type="InterPro" id="IPR008928">
    <property type="entry name" value="6-hairpin_glycosidase_sf"/>
</dbReference>
<dbReference type="GO" id="GO:0030246">
    <property type="term" value="F:carbohydrate binding"/>
    <property type="evidence" value="ECO:0007669"/>
    <property type="project" value="InterPro"/>
</dbReference>
<dbReference type="NCBIfam" id="TIGR01180">
    <property type="entry name" value="aman2_put"/>
    <property type="match status" value="1"/>
</dbReference>
<dbReference type="GO" id="GO:0005975">
    <property type="term" value="P:carbohydrate metabolic process"/>
    <property type="evidence" value="ECO:0007669"/>
    <property type="project" value="InterPro"/>
</dbReference>